<dbReference type="PANTHER" id="PTHR43434:SF20">
    <property type="entry name" value="5'-NUCLEOTIDASE"/>
    <property type="match status" value="1"/>
</dbReference>
<dbReference type="Gene3D" id="3.40.50.1000">
    <property type="entry name" value="HAD superfamily/HAD-like"/>
    <property type="match status" value="1"/>
</dbReference>
<dbReference type="InterPro" id="IPR023198">
    <property type="entry name" value="PGP-like_dom2"/>
</dbReference>
<dbReference type="SUPFAM" id="SSF56784">
    <property type="entry name" value="HAD-like"/>
    <property type="match status" value="1"/>
</dbReference>
<dbReference type="InterPro" id="IPR050155">
    <property type="entry name" value="HAD-like_hydrolase_sf"/>
</dbReference>
<evidence type="ECO:0000313" key="2">
    <source>
        <dbReference type="Proteomes" id="UP000677305"/>
    </source>
</evidence>
<dbReference type="GO" id="GO:0016787">
    <property type="term" value="F:hydrolase activity"/>
    <property type="evidence" value="ECO:0007669"/>
    <property type="project" value="UniProtKB-KW"/>
</dbReference>
<dbReference type="InterPro" id="IPR041492">
    <property type="entry name" value="HAD_2"/>
</dbReference>
<organism evidence="1 2">
    <name type="scientific">Vallitalea guaymasensis</name>
    <dbReference type="NCBI Taxonomy" id="1185412"/>
    <lineage>
        <taxon>Bacteria</taxon>
        <taxon>Bacillati</taxon>
        <taxon>Bacillota</taxon>
        <taxon>Clostridia</taxon>
        <taxon>Lachnospirales</taxon>
        <taxon>Vallitaleaceae</taxon>
        <taxon>Vallitalea</taxon>
    </lineage>
</organism>
<reference evidence="1 2" key="1">
    <citation type="submission" date="2020-07" db="EMBL/GenBank/DDBJ databases">
        <title>Vallitalea guaymasensis genome.</title>
        <authorList>
            <person name="Postec A."/>
        </authorList>
    </citation>
    <scope>NUCLEOTIDE SEQUENCE [LARGE SCALE GENOMIC DNA]</scope>
    <source>
        <strain evidence="1 2">Ra1766G1</strain>
    </source>
</reference>
<dbReference type="KEGG" id="vgu:HYG85_08595"/>
<sequence length="217" mass="24997">MINNIIFDFDGTLVDTSEGIIKSMHYAFDKLNIPRVTDQEIRGVIGPPLPRMLEILLKTNDDELVLKCTNYFRERYSNDGLRELEMYPGVSETLINLYEEDINLYIVTSKPHMFVIDITEKLQMINYFKDISGIMINGKDLNKANRIERLVNKHELIKEETIMVGDRCEDIIAAKHNDIKCIGVNYGYGKNKDLLEEGACLTINSLKDILNYIRVSN</sequence>
<dbReference type="EMBL" id="CP058561">
    <property type="protein sequence ID" value="QUH28976.1"/>
    <property type="molecule type" value="Genomic_DNA"/>
</dbReference>
<dbReference type="AlphaFoldDB" id="A0A8J8SC22"/>
<accession>A0A8J8SC22</accession>
<protein>
    <submittedName>
        <fullName evidence="1">HAD hydrolase-like protein</fullName>
    </submittedName>
</protein>
<dbReference type="Proteomes" id="UP000677305">
    <property type="component" value="Chromosome"/>
</dbReference>
<dbReference type="GO" id="GO:0004713">
    <property type="term" value="F:protein tyrosine kinase activity"/>
    <property type="evidence" value="ECO:0007669"/>
    <property type="project" value="TreeGrafter"/>
</dbReference>
<keyword evidence="2" id="KW-1185">Reference proteome</keyword>
<gene>
    <name evidence="1" type="ORF">HYG85_08595</name>
</gene>
<proteinExistence type="predicted"/>
<dbReference type="PANTHER" id="PTHR43434">
    <property type="entry name" value="PHOSPHOGLYCOLATE PHOSPHATASE"/>
    <property type="match status" value="1"/>
</dbReference>
<keyword evidence="1" id="KW-0378">Hydrolase</keyword>
<dbReference type="RefSeq" id="WP_212693126.1">
    <property type="nucleotide sequence ID" value="NZ_CP058561.1"/>
</dbReference>
<dbReference type="Pfam" id="PF13419">
    <property type="entry name" value="HAD_2"/>
    <property type="match status" value="1"/>
</dbReference>
<evidence type="ECO:0000313" key="1">
    <source>
        <dbReference type="EMBL" id="QUH28976.1"/>
    </source>
</evidence>
<dbReference type="InterPro" id="IPR036412">
    <property type="entry name" value="HAD-like_sf"/>
</dbReference>
<dbReference type="SFLD" id="SFLDG01129">
    <property type="entry name" value="C1.5:_HAD__Beta-PGM__Phosphata"/>
    <property type="match status" value="1"/>
</dbReference>
<name>A0A8J8SC22_9FIRM</name>
<dbReference type="GO" id="GO:0005829">
    <property type="term" value="C:cytosol"/>
    <property type="evidence" value="ECO:0007669"/>
    <property type="project" value="TreeGrafter"/>
</dbReference>
<dbReference type="Gene3D" id="1.10.150.240">
    <property type="entry name" value="Putative phosphatase, domain 2"/>
    <property type="match status" value="1"/>
</dbReference>
<dbReference type="InterPro" id="IPR023214">
    <property type="entry name" value="HAD_sf"/>
</dbReference>
<dbReference type="SFLD" id="SFLDS00003">
    <property type="entry name" value="Haloacid_Dehalogenase"/>
    <property type="match status" value="1"/>
</dbReference>